<reference evidence="2 3" key="1">
    <citation type="submission" date="2014-04" db="EMBL/GenBank/DDBJ databases">
        <title>Whole genome shotgun sequence of Geobacillus caldoxylosilyticus NBRC 107762.</title>
        <authorList>
            <person name="Hosoyama A."/>
            <person name="Hosoyama Y."/>
            <person name="Katano-Makiyama Y."/>
            <person name="Tsuchikane K."/>
            <person name="Ohji S."/>
            <person name="Ichikawa N."/>
            <person name="Yamazoe A."/>
            <person name="Fujita N."/>
        </authorList>
    </citation>
    <scope>NUCLEOTIDE SEQUENCE [LARGE SCALE GENOMIC DNA]</scope>
    <source>
        <strain evidence="2 3">NBRC 107762</strain>
    </source>
</reference>
<evidence type="ECO:0000313" key="2">
    <source>
        <dbReference type="EMBL" id="GAJ40520.1"/>
    </source>
</evidence>
<evidence type="ECO:0000259" key="1">
    <source>
        <dbReference type="PROSITE" id="PS50879"/>
    </source>
</evidence>
<dbReference type="GeneID" id="301191609"/>
<comment type="caution">
    <text evidence="2">The sequence shown here is derived from an EMBL/GenBank/DDBJ whole genome shotgun (WGS) entry which is preliminary data.</text>
</comment>
<gene>
    <name evidence="2" type="ORF">GCA01S_045_00490</name>
</gene>
<dbReference type="RefSeq" id="WP_042410326.1">
    <property type="nucleotide sequence ID" value="NZ_BAWO01000045.1"/>
</dbReference>
<evidence type="ECO:0000313" key="3">
    <source>
        <dbReference type="Proteomes" id="UP000023561"/>
    </source>
</evidence>
<sequence>MDVRIQWTYIAPKKREVVLTSDFIRAEEALALAEDFEKTGRAKAIHFIDHHGGIWSKKELNKLLKEMESEPHDVIAYFDGGFDHATAKGGAGVVVYYKQNNEQYRLRANLQLDELKSNNEAEYAAFWFLMQMLEELGVHHLPVTFRGDSHVVLKQLSGDWPCFEDDYNAWLDRIEEKMSELGIEPIYEPISRKQNKEADQLARQALAGQMITSMMELTEKG</sequence>
<proteinExistence type="predicted"/>
<protein>
    <recommendedName>
        <fullName evidence="1">RNase H type-1 domain-containing protein</fullName>
    </recommendedName>
</protein>
<dbReference type="EMBL" id="BAWO01000045">
    <property type="protein sequence ID" value="GAJ40520.1"/>
    <property type="molecule type" value="Genomic_DNA"/>
</dbReference>
<dbReference type="NCBIfam" id="NF005822">
    <property type="entry name" value="PRK07708.1"/>
    <property type="match status" value="1"/>
</dbReference>
<organism evidence="2 3">
    <name type="scientific">Parageobacillus caldoxylosilyticus NBRC 107762</name>
    <dbReference type="NCBI Taxonomy" id="1220594"/>
    <lineage>
        <taxon>Bacteria</taxon>
        <taxon>Bacillati</taxon>
        <taxon>Bacillota</taxon>
        <taxon>Bacilli</taxon>
        <taxon>Bacillales</taxon>
        <taxon>Anoxybacillaceae</taxon>
        <taxon>Saccharococcus</taxon>
    </lineage>
</organism>
<dbReference type="OrthoDB" id="2680098at2"/>
<name>A0A023DGW6_9BACL</name>
<dbReference type="InterPro" id="IPR012337">
    <property type="entry name" value="RNaseH-like_sf"/>
</dbReference>
<dbReference type="AlphaFoldDB" id="A0A023DGW6"/>
<dbReference type="Gene3D" id="3.30.420.10">
    <property type="entry name" value="Ribonuclease H-like superfamily/Ribonuclease H"/>
    <property type="match status" value="1"/>
</dbReference>
<dbReference type="GO" id="GO:0003676">
    <property type="term" value="F:nucleic acid binding"/>
    <property type="evidence" value="ECO:0007669"/>
    <property type="project" value="InterPro"/>
</dbReference>
<dbReference type="PANTHER" id="PTHR46387:SF2">
    <property type="entry name" value="RIBONUCLEASE HI"/>
    <property type="match status" value="1"/>
</dbReference>
<accession>A0A023DGW6</accession>
<dbReference type="PANTHER" id="PTHR46387">
    <property type="entry name" value="POLYNUCLEOTIDYL TRANSFERASE, RIBONUCLEASE H-LIKE SUPERFAMILY PROTEIN"/>
    <property type="match status" value="1"/>
</dbReference>
<dbReference type="InterPro" id="IPR036397">
    <property type="entry name" value="RNaseH_sf"/>
</dbReference>
<feature type="domain" description="RNase H type-1" evidence="1">
    <location>
        <begin position="70"/>
        <end position="207"/>
    </location>
</feature>
<dbReference type="PROSITE" id="PS50879">
    <property type="entry name" value="RNASE_H_1"/>
    <property type="match status" value="1"/>
</dbReference>
<dbReference type="Proteomes" id="UP000023561">
    <property type="component" value="Unassembled WGS sequence"/>
</dbReference>
<keyword evidence="3" id="KW-1185">Reference proteome</keyword>
<dbReference type="InterPro" id="IPR002156">
    <property type="entry name" value="RNaseH_domain"/>
</dbReference>
<dbReference type="Pfam" id="PF13456">
    <property type="entry name" value="RVT_3"/>
    <property type="match status" value="1"/>
</dbReference>
<dbReference type="CDD" id="cd09279">
    <property type="entry name" value="RNase_HI_like"/>
    <property type="match status" value="1"/>
</dbReference>
<dbReference type="GO" id="GO:0004523">
    <property type="term" value="F:RNA-DNA hybrid ribonuclease activity"/>
    <property type="evidence" value="ECO:0007669"/>
    <property type="project" value="InterPro"/>
</dbReference>
<dbReference type="SUPFAM" id="SSF53098">
    <property type="entry name" value="Ribonuclease H-like"/>
    <property type="match status" value="1"/>
</dbReference>